<dbReference type="OrthoDB" id="10309514at2759"/>
<dbReference type="Proteomes" id="UP000736787">
    <property type="component" value="Unassembled WGS sequence"/>
</dbReference>
<proteinExistence type="predicted"/>
<dbReference type="Proteomes" id="UP000251314">
    <property type="component" value="Unassembled WGS sequence"/>
</dbReference>
<gene>
    <name evidence="7" type="ORF">JG687_00004971</name>
    <name evidence="8" type="ORF">PC110_g12514</name>
    <name evidence="2" type="ORF">PC113_g11196</name>
    <name evidence="3" type="ORF">PC115_g10004</name>
    <name evidence="4" type="ORF">PC117_g11332</name>
    <name evidence="5" type="ORF">PC118_g10433</name>
    <name evidence="6" type="ORF">PC129_g8725</name>
</gene>
<dbReference type="EMBL" id="RCMK01000290">
    <property type="protein sequence ID" value="KAG2938236.1"/>
    <property type="molecule type" value="Genomic_DNA"/>
</dbReference>
<dbReference type="EMBL" id="RCML01000299">
    <property type="protein sequence ID" value="KAG2981739.1"/>
    <property type="molecule type" value="Genomic_DNA"/>
</dbReference>
<dbReference type="Proteomes" id="UP000697107">
    <property type="component" value="Unassembled WGS sequence"/>
</dbReference>
<dbReference type="EMBL" id="RCMV01000259">
    <property type="protein sequence ID" value="KAG3220523.1"/>
    <property type="molecule type" value="Genomic_DNA"/>
</dbReference>
<protein>
    <submittedName>
        <fullName evidence="8">Uncharacterized protein</fullName>
    </submittedName>
</protein>
<evidence type="ECO:0000313" key="4">
    <source>
        <dbReference type="EMBL" id="KAG2938236.1"/>
    </source>
</evidence>
<evidence type="ECO:0000313" key="5">
    <source>
        <dbReference type="EMBL" id="KAG2981739.1"/>
    </source>
</evidence>
<dbReference type="EMBL" id="RCMI01000286">
    <property type="protein sequence ID" value="KAG2919848.1"/>
    <property type="molecule type" value="Genomic_DNA"/>
</dbReference>
<dbReference type="Proteomes" id="UP000688947">
    <property type="component" value="Unassembled WGS sequence"/>
</dbReference>
<feature type="region of interest" description="Disordered" evidence="1">
    <location>
        <begin position="48"/>
        <end position="103"/>
    </location>
</feature>
<accession>A0A329S326</accession>
<evidence type="ECO:0000313" key="3">
    <source>
        <dbReference type="EMBL" id="KAG2919848.1"/>
    </source>
</evidence>
<name>A0A329S326_9STRA</name>
<reference evidence="2" key="2">
    <citation type="submission" date="2018-10" db="EMBL/GenBank/DDBJ databases">
        <title>Effector identification in a new, highly contiguous assembly of the strawberry crown rot pathogen Phytophthora cactorum.</title>
        <authorList>
            <person name="Armitage A.D."/>
            <person name="Nellist C.F."/>
            <person name="Bates H."/>
            <person name="Vickerstaff R.J."/>
            <person name="Harrison R.J."/>
        </authorList>
    </citation>
    <scope>NUCLEOTIDE SEQUENCE</scope>
    <source>
        <strain evidence="2">15-7</strain>
        <strain evidence="3">4032</strain>
        <strain evidence="4">4040</strain>
        <strain evidence="5">P415</strain>
        <strain evidence="6">P421</strain>
    </source>
</reference>
<dbReference type="Proteomes" id="UP000774804">
    <property type="component" value="Unassembled WGS sequence"/>
</dbReference>
<dbReference type="EMBL" id="MJFZ01000336">
    <property type="protein sequence ID" value="RAW31141.1"/>
    <property type="molecule type" value="Genomic_DNA"/>
</dbReference>
<reference evidence="7" key="3">
    <citation type="submission" date="2021-01" db="EMBL/GenBank/DDBJ databases">
        <title>Phytophthora aleatoria, a newly-described species from Pinus radiata is distinct from Phytophthora cactorum isolates based on comparative genomics.</title>
        <authorList>
            <person name="Mcdougal R."/>
            <person name="Panda P."/>
            <person name="Williams N."/>
            <person name="Studholme D.J."/>
        </authorList>
    </citation>
    <scope>NUCLEOTIDE SEQUENCE</scope>
    <source>
        <strain evidence="7">NZFS 3830</strain>
    </source>
</reference>
<dbReference type="VEuPathDB" id="FungiDB:PC110_g12514"/>
<sequence length="103" mass="11888">MTLFVNRGKRAHLPAHKHVRDGPMHQVYALRRAKALQSPSKDAIINAPRSLRQPASHRLSPLGSRNERFERRKRRPMAKRRPKRQELAFNADGHAQNNEGKGR</sequence>
<dbReference type="Proteomes" id="UP000760860">
    <property type="component" value="Unassembled WGS sequence"/>
</dbReference>
<evidence type="ECO:0000313" key="7">
    <source>
        <dbReference type="EMBL" id="KAG6966249.1"/>
    </source>
</evidence>
<feature type="compositionally biased region" description="Basic residues" evidence="1">
    <location>
        <begin position="71"/>
        <end position="83"/>
    </location>
</feature>
<dbReference type="EMBL" id="JAENGZ010000180">
    <property type="protein sequence ID" value="KAG6966249.1"/>
    <property type="molecule type" value="Genomic_DNA"/>
</dbReference>
<organism evidence="8 9">
    <name type="scientific">Phytophthora cactorum</name>
    <dbReference type="NCBI Taxonomy" id="29920"/>
    <lineage>
        <taxon>Eukaryota</taxon>
        <taxon>Sar</taxon>
        <taxon>Stramenopiles</taxon>
        <taxon>Oomycota</taxon>
        <taxon>Peronosporomycetes</taxon>
        <taxon>Peronosporales</taxon>
        <taxon>Peronosporaceae</taxon>
        <taxon>Phytophthora</taxon>
    </lineage>
</organism>
<comment type="caution">
    <text evidence="8">The sequence shown here is derived from an EMBL/GenBank/DDBJ whole genome shotgun (WGS) entry which is preliminary data.</text>
</comment>
<dbReference type="AlphaFoldDB" id="A0A329S326"/>
<dbReference type="Proteomes" id="UP000735874">
    <property type="component" value="Unassembled WGS sequence"/>
</dbReference>
<dbReference type="EMBL" id="RCMG01000313">
    <property type="protein sequence ID" value="KAG2856880.1"/>
    <property type="molecule type" value="Genomic_DNA"/>
</dbReference>
<evidence type="ECO:0000313" key="8">
    <source>
        <dbReference type="EMBL" id="RAW31141.1"/>
    </source>
</evidence>
<evidence type="ECO:0000313" key="6">
    <source>
        <dbReference type="EMBL" id="KAG3220523.1"/>
    </source>
</evidence>
<evidence type="ECO:0000313" key="9">
    <source>
        <dbReference type="Proteomes" id="UP000251314"/>
    </source>
</evidence>
<reference evidence="8 9" key="1">
    <citation type="submission" date="2018-01" db="EMBL/GenBank/DDBJ databases">
        <title>Draft genome of the strawberry crown rot pathogen Phytophthora cactorum.</title>
        <authorList>
            <person name="Armitage A.D."/>
            <person name="Lysoe E."/>
            <person name="Nellist C.F."/>
            <person name="Harrison R.J."/>
            <person name="Brurberg M.B."/>
        </authorList>
    </citation>
    <scope>NUCLEOTIDE SEQUENCE [LARGE SCALE GENOMIC DNA]</scope>
    <source>
        <strain evidence="8 9">10300</strain>
    </source>
</reference>
<evidence type="ECO:0000313" key="2">
    <source>
        <dbReference type="EMBL" id="KAG2856880.1"/>
    </source>
</evidence>
<evidence type="ECO:0000256" key="1">
    <source>
        <dbReference type="SAM" id="MobiDB-lite"/>
    </source>
</evidence>
<keyword evidence="9" id="KW-1185">Reference proteome</keyword>